<proteinExistence type="predicted"/>
<dbReference type="Proteomes" id="UP000320042">
    <property type="component" value="Unassembled WGS sequence"/>
</dbReference>
<dbReference type="OrthoDB" id="794757at2"/>
<dbReference type="EMBL" id="VOEJ01000006">
    <property type="protein sequence ID" value="TWR27456.1"/>
    <property type="molecule type" value="Genomic_DNA"/>
</dbReference>
<protein>
    <submittedName>
        <fullName evidence="1">Uncharacterized protein</fullName>
    </submittedName>
</protein>
<evidence type="ECO:0000313" key="2">
    <source>
        <dbReference type="Proteomes" id="UP000320042"/>
    </source>
</evidence>
<sequence length="183" mass="20844">MYWYKPLKKYVSFTGLSLLLCCGYACKPEIKETGAELKYFDIKEYFKTQADKLQAQNPLVNKSVKHNGTTESKRLSIGNWERELSSFTESDINKPAWKSSYSIDSSANTVTYKAKLPELKTREVVISKKDGKVTGVVVVNDTKNLLYNTSERLSYYPDSCYIINKIQTVKVIGANSYEIKGKF</sequence>
<comment type="caution">
    <text evidence="1">The sequence shown here is derived from an EMBL/GenBank/DDBJ whole genome shotgun (WGS) entry which is preliminary data.</text>
</comment>
<evidence type="ECO:0000313" key="1">
    <source>
        <dbReference type="EMBL" id="TWR27456.1"/>
    </source>
</evidence>
<reference evidence="1 2" key="1">
    <citation type="submission" date="2019-07" db="EMBL/GenBank/DDBJ databases">
        <authorList>
            <person name="Kim J."/>
        </authorList>
    </citation>
    <scope>NUCLEOTIDE SEQUENCE [LARGE SCALE GENOMIC DNA]</scope>
    <source>
        <strain evidence="2">dk17</strain>
    </source>
</reference>
<organism evidence="1 2">
    <name type="scientific">Mucilaginibacter pallidiroseus</name>
    <dbReference type="NCBI Taxonomy" id="2599295"/>
    <lineage>
        <taxon>Bacteria</taxon>
        <taxon>Pseudomonadati</taxon>
        <taxon>Bacteroidota</taxon>
        <taxon>Sphingobacteriia</taxon>
        <taxon>Sphingobacteriales</taxon>
        <taxon>Sphingobacteriaceae</taxon>
        <taxon>Mucilaginibacter</taxon>
    </lineage>
</organism>
<accession>A0A563U7Z4</accession>
<gene>
    <name evidence="1" type="ORF">FPZ43_13335</name>
</gene>
<keyword evidence="2" id="KW-1185">Reference proteome</keyword>
<name>A0A563U7Z4_9SPHI</name>
<dbReference type="AlphaFoldDB" id="A0A563U7Z4"/>
<dbReference type="RefSeq" id="WP_146382425.1">
    <property type="nucleotide sequence ID" value="NZ_VOEJ01000006.1"/>
</dbReference>